<keyword evidence="4" id="KW-1185">Reference proteome</keyword>
<keyword evidence="2" id="KW-0349">Heme</keyword>
<keyword evidence="2" id="KW-0479">Metal-binding</keyword>
<dbReference type="GO" id="GO:0016705">
    <property type="term" value="F:oxidoreductase activity, acting on paired donors, with incorporation or reduction of molecular oxygen"/>
    <property type="evidence" value="ECO:0007669"/>
    <property type="project" value="InterPro"/>
</dbReference>
<evidence type="ECO:0000256" key="1">
    <source>
        <dbReference type="ARBA" id="ARBA00010617"/>
    </source>
</evidence>
<protein>
    <submittedName>
        <fullName evidence="3">Cytochrome P450</fullName>
    </submittedName>
</protein>
<keyword evidence="2" id="KW-0408">Iron</keyword>
<evidence type="ECO:0000313" key="4">
    <source>
        <dbReference type="Proteomes" id="UP000320876"/>
    </source>
</evidence>
<dbReference type="PANTHER" id="PTHR46696">
    <property type="entry name" value="P450, PUTATIVE (EUROFUNG)-RELATED"/>
    <property type="match status" value="1"/>
</dbReference>
<dbReference type="PRINTS" id="PR00359">
    <property type="entry name" value="BP450"/>
</dbReference>
<sequence>MPDQVSADTLPAPFDSAYFADPYAILAELRESGPVHRVATPEGDPIWLLTREADIRAALTDPRLALNRIHSRGGYAGFALPPALDANLLNRDGADHTRIRRLVSGAFTPARAEALGAGIRSTATRLARTIAERGGGDLVADYAAPLPLAAIGDLLDVPEPDRERFAQWTSTMLAPANRAQVTESVQSIHRFLLELIAARRANPGEDLLSTWIGARDQASPDNAAADNTTFDATLDATLDDEHRLDENELVSLTFLVLWAGIENITHLISHGMLLLLRRPDQLAALRADPALLPAMVEELLRYAHPNVLSIRRFTTAEVEIGGVRIPAGDTVMLALASANRDPARFPDPGHLDPARADNPHLAFGHGPHYCLGAALARLELRIAFGVLLEQVPAMELAIPEHELRWRPSFRSLGLLSLPVRGGCDGQR</sequence>
<dbReference type="Gene3D" id="1.10.630.10">
    <property type="entry name" value="Cytochrome P450"/>
    <property type="match status" value="1"/>
</dbReference>
<dbReference type="Pfam" id="PF00067">
    <property type="entry name" value="p450"/>
    <property type="match status" value="1"/>
</dbReference>
<evidence type="ECO:0000313" key="3">
    <source>
        <dbReference type="EMBL" id="TQJ01822.1"/>
    </source>
</evidence>
<dbReference type="Proteomes" id="UP000320876">
    <property type="component" value="Unassembled WGS sequence"/>
</dbReference>
<dbReference type="RefSeq" id="WP_141996634.1">
    <property type="nucleotide sequence ID" value="NZ_VFML01000001.1"/>
</dbReference>
<accession>A0A542DFH3</accession>
<proteinExistence type="inferred from homology"/>
<dbReference type="SUPFAM" id="SSF48264">
    <property type="entry name" value="Cytochrome P450"/>
    <property type="match status" value="1"/>
</dbReference>
<dbReference type="InterPro" id="IPR002397">
    <property type="entry name" value="Cyt_P450_B"/>
</dbReference>
<dbReference type="PROSITE" id="PS00086">
    <property type="entry name" value="CYTOCHROME_P450"/>
    <property type="match status" value="1"/>
</dbReference>
<dbReference type="InterPro" id="IPR001128">
    <property type="entry name" value="Cyt_P450"/>
</dbReference>
<gene>
    <name evidence="3" type="ORF">FB471_1538</name>
</gene>
<evidence type="ECO:0000256" key="2">
    <source>
        <dbReference type="RuleBase" id="RU000461"/>
    </source>
</evidence>
<dbReference type="GO" id="GO:0005506">
    <property type="term" value="F:iron ion binding"/>
    <property type="evidence" value="ECO:0007669"/>
    <property type="project" value="InterPro"/>
</dbReference>
<dbReference type="InterPro" id="IPR017972">
    <property type="entry name" value="Cyt_P450_CS"/>
</dbReference>
<keyword evidence="2" id="KW-0560">Oxidoreductase</keyword>
<dbReference type="EMBL" id="VFML01000001">
    <property type="protein sequence ID" value="TQJ01822.1"/>
    <property type="molecule type" value="Genomic_DNA"/>
</dbReference>
<dbReference type="GO" id="GO:0020037">
    <property type="term" value="F:heme binding"/>
    <property type="evidence" value="ECO:0007669"/>
    <property type="project" value="InterPro"/>
</dbReference>
<dbReference type="PANTHER" id="PTHR46696:SF1">
    <property type="entry name" value="CYTOCHROME P450 YJIB-RELATED"/>
    <property type="match status" value="1"/>
</dbReference>
<dbReference type="OrthoDB" id="5500002at2"/>
<dbReference type="CDD" id="cd11029">
    <property type="entry name" value="CYP107-like"/>
    <property type="match status" value="1"/>
</dbReference>
<comment type="similarity">
    <text evidence="1 2">Belongs to the cytochrome P450 family.</text>
</comment>
<keyword evidence="2" id="KW-0503">Monooxygenase</keyword>
<organism evidence="3 4">
    <name type="scientific">Amycolatopsis cihanbeyliensis</name>
    <dbReference type="NCBI Taxonomy" id="1128664"/>
    <lineage>
        <taxon>Bacteria</taxon>
        <taxon>Bacillati</taxon>
        <taxon>Actinomycetota</taxon>
        <taxon>Actinomycetes</taxon>
        <taxon>Pseudonocardiales</taxon>
        <taxon>Pseudonocardiaceae</taxon>
        <taxon>Amycolatopsis</taxon>
    </lineage>
</organism>
<comment type="caution">
    <text evidence="3">The sequence shown here is derived from an EMBL/GenBank/DDBJ whole genome shotgun (WGS) entry which is preliminary data.</text>
</comment>
<name>A0A542DFH3_AMYCI</name>
<dbReference type="PRINTS" id="PR00385">
    <property type="entry name" value="P450"/>
</dbReference>
<reference evidence="3 4" key="1">
    <citation type="submission" date="2019-06" db="EMBL/GenBank/DDBJ databases">
        <title>Sequencing the genomes of 1000 actinobacteria strains.</title>
        <authorList>
            <person name="Klenk H.-P."/>
        </authorList>
    </citation>
    <scope>NUCLEOTIDE SEQUENCE [LARGE SCALE GENOMIC DNA]</scope>
    <source>
        <strain evidence="3 4">DSM 45679</strain>
    </source>
</reference>
<dbReference type="AlphaFoldDB" id="A0A542DFH3"/>
<dbReference type="InterPro" id="IPR036396">
    <property type="entry name" value="Cyt_P450_sf"/>
</dbReference>
<dbReference type="GO" id="GO:0004497">
    <property type="term" value="F:monooxygenase activity"/>
    <property type="evidence" value="ECO:0007669"/>
    <property type="project" value="UniProtKB-KW"/>
</dbReference>